<keyword evidence="1" id="KW-0812">Transmembrane</keyword>
<feature type="transmembrane region" description="Helical" evidence="1">
    <location>
        <begin position="120"/>
        <end position="140"/>
    </location>
</feature>
<proteinExistence type="predicted"/>
<evidence type="ECO:0000313" key="2">
    <source>
        <dbReference type="EMBL" id="MBB6216232.1"/>
    </source>
</evidence>
<dbReference type="EMBL" id="JACHEN010000013">
    <property type="protein sequence ID" value="MBB6216232.1"/>
    <property type="molecule type" value="Genomic_DNA"/>
</dbReference>
<keyword evidence="1" id="KW-0472">Membrane</keyword>
<keyword evidence="3" id="KW-1185">Reference proteome</keyword>
<dbReference type="PANTHER" id="PTHR36434:SF1">
    <property type="entry name" value="MEMBRANE PROTEASE YUGP-RELATED"/>
    <property type="match status" value="1"/>
</dbReference>
<dbReference type="AlphaFoldDB" id="A0A841KZ93"/>
<sequence length="231" mass="25264">MIPFFDPTFILLIPAIILAMIAQGRVQAAYSKYSRYSSRYGITGAELASRLLRDQRIGDVRIEMVSGHMTDHYDPRQKVLRLSRDIYHGTSLAALGIAAHEVGHAVQHNEGYAMLSLRNMIFPLASIGSQAALPLLFLGLILGSQSLASIGIFVFMFAVAFQVITLPVEYNASSRALAMLADGAYVTVEEEKPIKKVLNAAALTYVAATAMAVMQLLRLLMISGFLGRRDD</sequence>
<evidence type="ECO:0000313" key="3">
    <source>
        <dbReference type="Proteomes" id="UP000579281"/>
    </source>
</evidence>
<feature type="transmembrane region" description="Helical" evidence="1">
    <location>
        <begin position="202"/>
        <end position="226"/>
    </location>
</feature>
<feature type="transmembrane region" description="Helical" evidence="1">
    <location>
        <begin position="147"/>
        <end position="168"/>
    </location>
</feature>
<accession>A0A841KZ93</accession>
<dbReference type="InterPro" id="IPR007395">
    <property type="entry name" value="Zn_peptidase_2"/>
</dbReference>
<dbReference type="PANTHER" id="PTHR36434">
    <property type="entry name" value="MEMBRANE PROTEASE YUGP-RELATED"/>
    <property type="match status" value="1"/>
</dbReference>
<reference evidence="2 3" key="1">
    <citation type="submission" date="2020-08" db="EMBL/GenBank/DDBJ databases">
        <title>Genomic Encyclopedia of Type Strains, Phase IV (KMG-IV): sequencing the most valuable type-strain genomes for metagenomic binning, comparative biology and taxonomic classification.</title>
        <authorList>
            <person name="Goeker M."/>
        </authorList>
    </citation>
    <scope>NUCLEOTIDE SEQUENCE [LARGE SCALE GENOMIC DNA]</scope>
    <source>
        <strain evidence="2 3">DSM 103526</strain>
    </source>
</reference>
<protein>
    <recommendedName>
        <fullName evidence="4">Zinc metallopeptidase</fullName>
    </recommendedName>
</protein>
<name>A0A841KZ93_9FIRM</name>
<evidence type="ECO:0008006" key="4">
    <source>
        <dbReference type="Google" id="ProtNLM"/>
    </source>
</evidence>
<dbReference type="Proteomes" id="UP000579281">
    <property type="component" value="Unassembled WGS sequence"/>
</dbReference>
<dbReference type="RefSeq" id="WP_184310771.1">
    <property type="nucleotide sequence ID" value="NZ_JACHEN010000013.1"/>
</dbReference>
<dbReference type="Pfam" id="PF04298">
    <property type="entry name" value="Zn_peptidase_2"/>
    <property type="match status" value="1"/>
</dbReference>
<comment type="caution">
    <text evidence="2">The sequence shown here is derived from an EMBL/GenBank/DDBJ whole genome shotgun (WGS) entry which is preliminary data.</text>
</comment>
<evidence type="ECO:0000256" key="1">
    <source>
        <dbReference type="SAM" id="Phobius"/>
    </source>
</evidence>
<gene>
    <name evidence="2" type="ORF">HNQ80_002331</name>
</gene>
<organism evidence="2 3">
    <name type="scientific">Anaerosolibacter carboniphilus</name>
    <dbReference type="NCBI Taxonomy" id="1417629"/>
    <lineage>
        <taxon>Bacteria</taxon>
        <taxon>Bacillati</taxon>
        <taxon>Bacillota</taxon>
        <taxon>Clostridia</taxon>
        <taxon>Peptostreptococcales</taxon>
        <taxon>Thermotaleaceae</taxon>
        <taxon>Anaerosolibacter</taxon>
    </lineage>
</organism>
<keyword evidence="1" id="KW-1133">Transmembrane helix</keyword>